<name>A0A0G4K4A2_9SPIR</name>
<protein>
    <submittedName>
        <fullName evidence="1">Uncharacterized protein</fullName>
    </submittedName>
</protein>
<proteinExistence type="predicted"/>
<gene>
    <name evidence="1" type="ORF">BRSU_0420</name>
</gene>
<evidence type="ECO:0000313" key="1">
    <source>
        <dbReference type="EMBL" id="CRF31857.1"/>
    </source>
</evidence>
<dbReference type="OrthoDB" id="306016at2"/>
<dbReference type="RefSeq" id="WP_048593565.1">
    <property type="nucleotide sequence ID" value="NZ_CVLB01000001.1"/>
</dbReference>
<dbReference type="EMBL" id="CVLB01000001">
    <property type="protein sequence ID" value="CRF31857.1"/>
    <property type="molecule type" value="Genomic_DNA"/>
</dbReference>
<reference evidence="2" key="1">
    <citation type="submission" date="2015-04" db="EMBL/GenBank/DDBJ databases">
        <authorList>
            <person name="Mushtaq Mamoona"/>
        </authorList>
    </citation>
    <scope>NUCLEOTIDE SEQUENCE [LARGE SCALE GENOMIC DNA]</scope>
    <source>
        <strain evidence="2">AN4859/03</strain>
    </source>
</reference>
<dbReference type="Proteomes" id="UP000043763">
    <property type="component" value="Unassembled WGS sequence"/>
</dbReference>
<keyword evidence="2" id="KW-1185">Reference proteome</keyword>
<evidence type="ECO:0000313" key="2">
    <source>
        <dbReference type="Proteomes" id="UP000043763"/>
    </source>
</evidence>
<accession>A0A0G4K4A2</accession>
<organism evidence="1 2">
    <name type="scientific">Brachyspira suanatina</name>
    <dbReference type="NCBI Taxonomy" id="381802"/>
    <lineage>
        <taxon>Bacteria</taxon>
        <taxon>Pseudomonadati</taxon>
        <taxon>Spirochaetota</taxon>
        <taxon>Spirochaetia</taxon>
        <taxon>Brachyspirales</taxon>
        <taxon>Brachyspiraceae</taxon>
        <taxon>Brachyspira</taxon>
    </lineage>
</organism>
<sequence>MKPTLFNRLIVYLTFFIFIVSSIAFADMIPRFGIKNSFNYVDLKENEYLGDSIFSNETYIYLGFEYIDNNFYFSFKPAIKIYTKDDTEFIYENGSLIKQNNNKAYASFTFDEIQFNYINEILGFYIGKRKFHFGEGFNRQYMFVGESVLYNDYESLYNTELNFYQGNITHSIGFITDTKSIDLLKEPEYYTSWYYLKYSSSHLGLMGITKYTYDLQKKNNLMLGFEASYIFDIGFKLYGNVTYNILSSNNLGKSLNDIKSLLGINYAFIYNYNFILSPYVEYFYEDSHSFYSIGLYLSLLNNLFNIITYFSHSPNYKMDLNTKLLINYNNFNFTFNYYTPFNNDEILEHTFEISLEYNY</sequence>
<dbReference type="AlphaFoldDB" id="A0A0G4K4A2"/>